<evidence type="ECO:0000313" key="3">
    <source>
        <dbReference type="Proteomes" id="UP001147700"/>
    </source>
</evidence>
<keyword evidence="1" id="KW-0812">Transmembrane</keyword>
<keyword evidence="1" id="KW-0472">Membrane</keyword>
<evidence type="ECO:0000256" key="1">
    <source>
        <dbReference type="SAM" id="Phobius"/>
    </source>
</evidence>
<reference evidence="2" key="1">
    <citation type="submission" date="2022-10" db="EMBL/GenBank/DDBJ databases">
        <title>The WGS of Solirubrobacter sp. CPCC 204708.</title>
        <authorList>
            <person name="Jiang Z."/>
        </authorList>
    </citation>
    <scope>NUCLEOTIDE SEQUENCE</scope>
    <source>
        <strain evidence="2">CPCC 204708</strain>
    </source>
</reference>
<comment type="caution">
    <text evidence="2">The sequence shown here is derived from an EMBL/GenBank/DDBJ whole genome shotgun (WGS) entry which is preliminary data.</text>
</comment>
<proteinExistence type="predicted"/>
<feature type="transmembrane region" description="Helical" evidence="1">
    <location>
        <begin position="58"/>
        <end position="86"/>
    </location>
</feature>
<dbReference type="Proteomes" id="UP001147700">
    <property type="component" value="Unassembled WGS sequence"/>
</dbReference>
<evidence type="ECO:0008006" key="4">
    <source>
        <dbReference type="Google" id="ProtNLM"/>
    </source>
</evidence>
<keyword evidence="3" id="KW-1185">Reference proteome</keyword>
<sequence length="104" mass="10893">MAHVAAPPAPPYAPQQTYQPTYVSPKSPAVAVLLTIAWLGAGHFYAGRSDALPIVMACLNVVLGGLTLACFVGILGWIPLVIWLSVDAANSAKDFNRRHGLPAG</sequence>
<accession>A0ABT4RQZ8</accession>
<evidence type="ECO:0000313" key="2">
    <source>
        <dbReference type="EMBL" id="MDA0140706.1"/>
    </source>
</evidence>
<keyword evidence="1" id="KW-1133">Transmembrane helix</keyword>
<feature type="transmembrane region" description="Helical" evidence="1">
    <location>
        <begin position="28"/>
        <end position="46"/>
    </location>
</feature>
<gene>
    <name evidence="2" type="ORF">OJ962_24635</name>
</gene>
<protein>
    <recommendedName>
        <fullName evidence="4">TM2 domain-containing protein</fullName>
    </recommendedName>
</protein>
<organism evidence="2 3">
    <name type="scientific">Solirubrobacter deserti</name>
    <dbReference type="NCBI Taxonomy" id="2282478"/>
    <lineage>
        <taxon>Bacteria</taxon>
        <taxon>Bacillati</taxon>
        <taxon>Actinomycetota</taxon>
        <taxon>Thermoleophilia</taxon>
        <taxon>Solirubrobacterales</taxon>
        <taxon>Solirubrobacteraceae</taxon>
        <taxon>Solirubrobacter</taxon>
    </lineage>
</organism>
<dbReference type="EMBL" id="JAPCID010000043">
    <property type="protein sequence ID" value="MDA0140706.1"/>
    <property type="molecule type" value="Genomic_DNA"/>
</dbReference>
<name>A0ABT4RQZ8_9ACTN</name>
<dbReference type="RefSeq" id="WP_202958293.1">
    <property type="nucleotide sequence ID" value="NZ_JAPCID010000043.1"/>
</dbReference>